<feature type="compositionally biased region" description="Basic and acidic residues" evidence="1">
    <location>
        <begin position="218"/>
        <end position="260"/>
    </location>
</feature>
<dbReference type="GO" id="GO:0004843">
    <property type="term" value="F:cysteine-type deubiquitinase activity"/>
    <property type="evidence" value="ECO:0007669"/>
    <property type="project" value="InterPro"/>
</dbReference>
<feature type="compositionally biased region" description="Basic and acidic residues" evidence="1">
    <location>
        <begin position="1012"/>
        <end position="1022"/>
    </location>
</feature>
<dbReference type="PROSITE" id="PS50235">
    <property type="entry name" value="USP_3"/>
    <property type="match status" value="1"/>
</dbReference>
<dbReference type="Pfam" id="PF00443">
    <property type="entry name" value="UCH"/>
    <property type="match status" value="1"/>
</dbReference>
<dbReference type="InterPro" id="IPR038765">
    <property type="entry name" value="Papain-like_cys_pep_sf"/>
</dbReference>
<evidence type="ECO:0000259" key="2">
    <source>
        <dbReference type="PROSITE" id="PS50235"/>
    </source>
</evidence>
<dbReference type="PANTHER" id="PTHR24006:SF827">
    <property type="entry name" value="UBIQUITIN CARBOXYL-TERMINAL HYDROLASE 34"/>
    <property type="match status" value="1"/>
</dbReference>
<keyword evidence="3" id="KW-0378">Hydrolase</keyword>
<reference evidence="3 4" key="1">
    <citation type="journal article" date="2013" name="Curr. Biol.">
        <title>The Genome of the Foraminiferan Reticulomyxa filosa.</title>
        <authorList>
            <person name="Glockner G."/>
            <person name="Hulsmann N."/>
            <person name="Schleicher M."/>
            <person name="Noegel A.A."/>
            <person name="Eichinger L."/>
            <person name="Gallinger C."/>
            <person name="Pawlowski J."/>
            <person name="Sierra R."/>
            <person name="Euteneuer U."/>
            <person name="Pillet L."/>
            <person name="Moustafa A."/>
            <person name="Platzer M."/>
            <person name="Groth M."/>
            <person name="Szafranski K."/>
            <person name="Schliwa M."/>
        </authorList>
    </citation>
    <scope>NUCLEOTIDE SEQUENCE [LARGE SCALE GENOMIC DNA]</scope>
</reference>
<feature type="region of interest" description="Disordered" evidence="1">
    <location>
        <begin position="216"/>
        <end position="260"/>
    </location>
</feature>
<organism evidence="3 4">
    <name type="scientific">Reticulomyxa filosa</name>
    <dbReference type="NCBI Taxonomy" id="46433"/>
    <lineage>
        <taxon>Eukaryota</taxon>
        <taxon>Sar</taxon>
        <taxon>Rhizaria</taxon>
        <taxon>Retaria</taxon>
        <taxon>Foraminifera</taxon>
        <taxon>Monothalamids</taxon>
        <taxon>Reticulomyxidae</taxon>
        <taxon>Reticulomyxa</taxon>
    </lineage>
</organism>
<dbReference type="SUPFAM" id="SSF54001">
    <property type="entry name" value="Cysteine proteinases"/>
    <property type="match status" value="1"/>
</dbReference>
<dbReference type="PROSITE" id="PS00973">
    <property type="entry name" value="USP_2"/>
    <property type="match status" value="1"/>
</dbReference>
<sequence length="1127" mass="130806">MTLEIIENEKDWAKLLPTDNLFRLVYTLLVCESLAVSEEPSEDDSSLQNRVEWCAKFLKKRGFQHLVRILHSVKYEAPSPIDSKKVSSNNEIDAVARNTQELAIASVLKMIFSFFLSAIDCSTEMKLVAEQIREISFNTTHQENNNNDDPKNNKDKMDDDWDIDWEEGYNNKSGNAFNEIVDDEHNRDNVISQLEKKFEEDIDKVSSIPKYLINNFQKESKTNENESKTQSEGKADREHASDEKPKDDAEIKTDSSDKHKSSQLLHSKIENFAANLIESLDFGALLLQLLHILKSAGTNLYPTKERTWVARYAIRLWISVLLTRPSLLPDLFQTLKKDPSFVLGTLHSTDKEISSEFAKSLRKLCWAVDESTIYSPDLKKTLKGVEVAKFFLRDILLEHLPKGGVQESIDPEQHFYLLISFMQQYNDKSQSSMAEFSDLFDYLVQQLKLYKSRENFEDLKNDKILTGLMSLFSVLLSTDKSFRKLSGDHGLVEVIFNHFLFATGKEEEDKENNWPKCKTITSRKLGFRLLVLLCMEMPENFERTRKLIQTLHQKVRPPLGFDYSPDRNTRSKRGYMGLKNLGSTCYMNSLLQQFYMMPQFRNAVIWGGKEKGETMTFMEKSNSVLYQLMKMFSYLTLSEKEAFNTRDFCLAYKDETVSIIKTQHIIHFLLGKPVDVRIQQDVQEFFNILTDRIENELKSTKFRYLLQDCFSGKVIHQMICQGGCGTVREREQDFMMLSLPIKNRNNLRESLDAYVQPEQLDGVQCDTCNKKCSTLKREVLFKLPNTIFVHLKRFELNFETFRHEKSNQRLEFPEAIDLKPYTKEGLNEQENAKKAQSNPTTEVQELNNVSSLDYYKYKLVGVTVHTGSADAGHYYSYIKDRKTGEWNEFNDTWIKPFDTKNLDKECFGGKSQNSGGNSWGWDSDERIKNGYILVYDRETFLPPEHKEAKPIEEEKEENKSPDTANNKSKISTDQENEEKKSFGDEDRTENAIVNKRNLALPQKVFEDSMASLEERKEEKKEPTPPPEPEPIDVLQLLGTPSSKVMPSEIRNEIIANDMEFMRHQQIFNPLYFKYILDFVRVAPLEPFKKYDDKENKNIGVPFIELITKVCFQFIGRTLNKQPIFNKL</sequence>
<dbReference type="OrthoDB" id="289038at2759"/>
<evidence type="ECO:0000313" key="4">
    <source>
        <dbReference type="Proteomes" id="UP000023152"/>
    </source>
</evidence>
<evidence type="ECO:0000256" key="1">
    <source>
        <dbReference type="SAM" id="MobiDB-lite"/>
    </source>
</evidence>
<feature type="non-terminal residue" evidence="3">
    <location>
        <position position="1127"/>
    </location>
</feature>
<feature type="compositionally biased region" description="Basic and acidic residues" evidence="1">
    <location>
        <begin position="977"/>
        <end position="989"/>
    </location>
</feature>
<dbReference type="PROSITE" id="PS00972">
    <property type="entry name" value="USP_1"/>
    <property type="match status" value="1"/>
</dbReference>
<keyword evidence="4" id="KW-1185">Reference proteome</keyword>
<feature type="compositionally biased region" description="Polar residues" evidence="1">
    <location>
        <begin position="962"/>
        <end position="973"/>
    </location>
</feature>
<accession>X6NPH8</accession>
<dbReference type="Proteomes" id="UP000023152">
    <property type="component" value="Unassembled WGS sequence"/>
</dbReference>
<feature type="region of interest" description="Disordered" evidence="1">
    <location>
        <begin position="1012"/>
        <end position="1032"/>
    </location>
</feature>
<dbReference type="PANTHER" id="PTHR24006">
    <property type="entry name" value="UBIQUITIN CARBOXYL-TERMINAL HYDROLASE"/>
    <property type="match status" value="1"/>
</dbReference>
<dbReference type="Gene3D" id="3.90.70.10">
    <property type="entry name" value="Cysteine proteinases"/>
    <property type="match status" value="1"/>
</dbReference>
<comment type="caution">
    <text evidence="3">The sequence shown here is derived from an EMBL/GenBank/DDBJ whole genome shotgun (WGS) entry which is preliminary data.</text>
</comment>
<dbReference type="EMBL" id="ASPP01006803">
    <property type="protein sequence ID" value="ETO28195.1"/>
    <property type="molecule type" value="Genomic_DNA"/>
</dbReference>
<gene>
    <name evidence="3" type="ORF">RFI_08931</name>
</gene>
<dbReference type="InterPro" id="IPR050164">
    <property type="entry name" value="Peptidase_C19"/>
</dbReference>
<dbReference type="GO" id="GO:0005634">
    <property type="term" value="C:nucleus"/>
    <property type="evidence" value="ECO:0007669"/>
    <property type="project" value="TreeGrafter"/>
</dbReference>
<feature type="region of interest" description="Disordered" evidence="1">
    <location>
        <begin position="139"/>
        <end position="181"/>
    </location>
</feature>
<feature type="compositionally biased region" description="Basic and acidic residues" evidence="1">
    <location>
        <begin position="148"/>
        <end position="157"/>
    </location>
</feature>
<feature type="domain" description="USP" evidence="2">
    <location>
        <begin position="576"/>
        <end position="938"/>
    </location>
</feature>
<feature type="compositionally biased region" description="Acidic residues" evidence="1">
    <location>
        <begin position="158"/>
        <end position="167"/>
    </location>
</feature>
<proteinExistence type="predicted"/>
<evidence type="ECO:0000313" key="3">
    <source>
        <dbReference type="EMBL" id="ETO28195.1"/>
    </source>
</evidence>
<dbReference type="GO" id="GO:0005829">
    <property type="term" value="C:cytosol"/>
    <property type="evidence" value="ECO:0007669"/>
    <property type="project" value="TreeGrafter"/>
</dbReference>
<protein>
    <submittedName>
        <fullName evidence="3">Ubiquitin carboxyl-terminal hydrolase family protein</fullName>
    </submittedName>
</protein>
<name>X6NPH8_RETFI</name>
<dbReference type="InterPro" id="IPR001394">
    <property type="entry name" value="Peptidase_C19_UCH"/>
</dbReference>
<dbReference type="FunFam" id="3.90.70.10:FF:000022">
    <property type="entry name" value="Ubiquitin carboxyl-terminal hydrolase 24"/>
    <property type="match status" value="1"/>
</dbReference>
<dbReference type="GO" id="GO:0016579">
    <property type="term" value="P:protein deubiquitination"/>
    <property type="evidence" value="ECO:0007669"/>
    <property type="project" value="InterPro"/>
</dbReference>
<dbReference type="InterPro" id="IPR018200">
    <property type="entry name" value="USP_CS"/>
</dbReference>
<dbReference type="AlphaFoldDB" id="X6NPH8"/>
<feature type="region of interest" description="Disordered" evidence="1">
    <location>
        <begin position="943"/>
        <end position="995"/>
    </location>
</feature>
<dbReference type="InterPro" id="IPR028889">
    <property type="entry name" value="USP"/>
</dbReference>
<feature type="compositionally biased region" description="Basic and acidic residues" evidence="1">
    <location>
        <begin position="943"/>
        <end position="960"/>
    </location>
</feature>